<evidence type="ECO:0000256" key="6">
    <source>
        <dbReference type="ARBA" id="ARBA00039131"/>
    </source>
</evidence>
<keyword evidence="4" id="KW-0378">Hydrolase</keyword>
<evidence type="ECO:0000256" key="4">
    <source>
        <dbReference type="ARBA" id="ARBA00022801"/>
    </source>
</evidence>
<dbReference type="RefSeq" id="XP_038064457.1">
    <property type="nucleotide sequence ID" value="XM_038208529.1"/>
</dbReference>
<dbReference type="Gene3D" id="2.130.10.10">
    <property type="entry name" value="YVTN repeat-like/Quinoprotein amine dehydrogenase"/>
    <property type="match status" value="1"/>
</dbReference>
<dbReference type="InterPro" id="IPR052415">
    <property type="entry name" value="Diphthine_MTase"/>
</dbReference>
<dbReference type="EnsemblMetazoa" id="XM_038208529.1">
    <property type="protein sequence ID" value="XP_038064457.1"/>
    <property type="gene ID" value="LOC119734901"/>
</dbReference>
<dbReference type="GO" id="GO:0061685">
    <property type="term" value="F:diphthine methylesterase activity"/>
    <property type="evidence" value="ECO:0007669"/>
    <property type="project" value="UniProtKB-EC"/>
</dbReference>
<evidence type="ECO:0000313" key="10">
    <source>
        <dbReference type="EnsemblMetazoa" id="XP_038064457.1"/>
    </source>
</evidence>
<dbReference type="SMART" id="SM00320">
    <property type="entry name" value="WD40"/>
    <property type="match status" value="3"/>
</dbReference>
<accession>A0A914AL46</accession>
<evidence type="ECO:0000256" key="2">
    <source>
        <dbReference type="ARBA" id="ARBA00022574"/>
    </source>
</evidence>
<evidence type="ECO:0000256" key="1">
    <source>
        <dbReference type="ARBA" id="ARBA00005156"/>
    </source>
</evidence>
<reference evidence="10" key="1">
    <citation type="submission" date="2022-11" db="UniProtKB">
        <authorList>
            <consortium name="EnsemblMetazoa"/>
        </authorList>
    </citation>
    <scope>IDENTIFICATION</scope>
</reference>
<evidence type="ECO:0000256" key="7">
    <source>
        <dbReference type="ARBA" id="ARBA00047551"/>
    </source>
</evidence>
<evidence type="ECO:0000256" key="5">
    <source>
        <dbReference type="ARBA" id="ARBA00038092"/>
    </source>
</evidence>
<feature type="repeat" description="WD" evidence="8">
    <location>
        <begin position="269"/>
        <end position="311"/>
    </location>
</feature>
<evidence type="ECO:0000313" key="11">
    <source>
        <dbReference type="Proteomes" id="UP000887568"/>
    </source>
</evidence>
<evidence type="ECO:0000256" key="8">
    <source>
        <dbReference type="PROSITE-ProRule" id="PRU00221"/>
    </source>
</evidence>
<dbReference type="PANTHER" id="PTHR46042">
    <property type="entry name" value="DIPHTHINE METHYLTRANSFERASE"/>
    <property type="match status" value="1"/>
</dbReference>
<keyword evidence="2 8" id="KW-0853">WD repeat</keyword>
<dbReference type="Proteomes" id="UP000887568">
    <property type="component" value="Unplaced"/>
</dbReference>
<dbReference type="OrthoDB" id="1930760at2759"/>
<sequence>MASVLYRQYECVCGTGQTTSSYSEMSDKDSSGVGSPIQLVTVDTNYSADSVEFCPLSGFECLLACGTYQLAEETLTLEQEHGNHQDDRPRQRLGQIRLYCLDQRAAETGLTELQKIETAAILDMKWCHYSVAEQPLLGIVNASGELQLLAVCSKADGGADSFVLQSTACHRVSEENDCLTLSLDWNTGKYHSQNPCVIVSDSKGSLTLCRLCDGASSVESVLHWPAHGFEAWIAAFDYWQPTVVYSGGDDCRFKGWDTRTPCSKPLFISKSHSMGVCSLHSNAHRENLLASGSYDESVMLWDTRHMRQPLTETSVGGGVWRLKWHPSHGNLLLAACMHNGFHIIDCATVVNGNCQSLVASYMEHQSLAYGVDWCQHANLPCEQLTASSFTDEVVSSQEQSKPMHSNEDRNMPSSPHKAMTNAPAETANQDTCEYATRQHKGDNWQTSQATVQKTTEISGSDVSDQQKHSAVSRQTDQPSSCDTIASCSFYDHSLHMWKVNWTV</sequence>
<dbReference type="PROSITE" id="PS50082">
    <property type="entry name" value="WD_REPEATS_2"/>
    <property type="match status" value="1"/>
</dbReference>
<dbReference type="GO" id="GO:0005737">
    <property type="term" value="C:cytoplasm"/>
    <property type="evidence" value="ECO:0007669"/>
    <property type="project" value="TreeGrafter"/>
</dbReference>
<dbReference type="PROSITE" id="PS00678">
    <property type="entry name" value="WD_REPEATS_1"/>
    <property type="match status" value="1"/>
</dbReference>
<dbReference type="InterPro" id="IPR001680">
    <property type="entry name" value="WD40_rpt"/>
</dbReference>
<protein>
    <recommendedName>
        <fullName evidence="6">methylated diphthine methylhydrolase</fullName>
        <ecNumber evidence="6">3.1.1.97</ecNumber>
    </recommendedName>
</protein>
<evidence type="ECO:0000256" key="3">
    <source>
        <dbReference type="ARBA" id="ARBA00022737"/>
    </source>
</evidence>
<name>A0A914AL46_PATMI</name>
<dbReference type="EC" id="3.1.1.97" evidence="6"/>
<comment type="similarity">
    <text evidence="5">Belongs to the DPH7 family.</text>
</comment>
<dbReference type="PANTHER" id="PTHR46042:SF1">
    <property type="entry name" value="DIPHTHINE METHYLTRANSFERASE"/>
    <property type="match status" value="1"/>
</dbReference>
<feature type="region of interest" description="Disordered" evidence="9">
    <location>
        <begin position="390"/>
        <end position="478"/>
    </location>
</feature>
<dbReference type="OMA" id="KWEARSI"/>
<dbReference type="InterPro" id="IPR019775">
    <property type="entry name" value="WD40_repeat_CS"/>
</dbReference>
<feature type="compositionally biased region" description="Polar residues" evidence="9">
    <location>
        <begin position="390"/>
        <end position="403"/>
    </location>
</feature>
<proteinExistence type="inferred from homology"/>
<feature type="compositionally biased region" description="Polar residues" evidence="9">
    <location>
        <begin position="443"/>
        <end position="478"/>
    </location>
</feature>
<keyword evidence="3" id="KW-0677">Repeat</keyword>
<dbReference type="InterPro" id="IPR015943">
    <property type="entry name" value="WD40/YVTN_repeat-like_dom_sf"/>
</dbReference>
<comment type="catalytic activity">
    <reaction evidence="7">
        <text>diphthine methyl ester-[translation elongation factor 2] + H2O = diphthine-[translation elongation factor 2] + methanol + H(+)</text>
        <dbReference type="Rhea" id="RHEA:42656"/>
        <dbReference type="Rhea" id="RHEA-COMP:10172"/>
        <dbReference type="Rhea" id="RHEA-COMP:10173"/>
        <dbReference type="ChEBI" id="CHEBI:15377"/>
        <dbReference type="ChEBI" id="CHEBI:15378"/>
        <dbReference type="ChEBI" id="CHEBI:17790"/>
        <dbReference type="ChEBI" id="CHEBI:79005"/>
        <dbReference type="ChEBI" id="CHEBI:82696"/>
        <dbReference type="EC" id="3.1.1.97"/>
    </reaction>
</comment>
<comment type="pathway">
    <text evidence="1">Protein modification; peptidyl-diphthamide biosynthesis.</text>
</comment>
<dbReference type="AlphaFoldDB" id="A0A914AL46"/>
<dbReference type="SUPFAM" id="SSF50978">
    <property type="entry name" value="WD40 repeat-like"/>
    <property type="match status" value="1"/>
</dbReference>
<dbReference type="GO" id="GO:0017183">
    <property type="term" value="P:protein histidyl modification to diphthamide"/>
    <property type="evidence" value="ECO:0007669"/>
    <property type="project" value="TreeGrafter"/>
</dbReference>
<dbReference type="Pfam" id="PF00400">
    <property type="entry name" value="WD40"/>
    <property type="match status" value="1"/>
</dbReference>
<dbReference type="InterPro" id="IPR036322">
    <property type="entry name" value="WD40_repeat_dom_sf"/>
</dbReference>
<evidence type="ECO:0000256" key="9">
    <source>
        <dbReference type="SAM" id="MobiDB-lite"/>
    </source>
</evidence>
<keyword evidence="11" id="KW-1185">Reference proteome</keyword>
<dbReference type="GeneID" id="119734901"/>
<organism evidence="10 11">
    <name type="scientific">Patiria miniata</name>
    <name type="common">Bat star</name>
    <name type="synonym">Asterina miniata</name>
    <dbReference type="NCBI Taxonomy" id="46514"/>
    <lineage>
        <taxon>Eukaryota</taxon>
        <taxon>Metazoa</taxon>
        <taxon>Echinodermata</taxon>
        <taxon>Eleutherozoa</taxon>
        <taxon>Asterozoa</taxon>
        <taxon>Asteroidea</taxon>
        <taxon>Valvatacea</taxon>
        <taxon>Valvatida</taxon>
        <taxon>Asterinidae</taxon>
        <taxon>Patiria</taxon>
    </lineage>
</organism>